<keyword evidence="2" id="KW-1185">Reference proteome</keyword>
<gene>
    <name evidence="1" type="ORF">AACH28_04710</name>
</gene>
<dbReference type="EMBL" id="CP151087">
    <property type="protein sequence ID" value="WZN56835.1"/>
    <property type="molecule type" value="Genomic_DNA"/>
</dbReference>
<sequence>MYNILESNIKFDKSGQILSVLVLVEISKGDIRAIEGTNKPTGGYMVIMPNTEYKVADLMQQVAGYGREVTELRLIPTQWKKHFK</sequence>
<reference evidence="1" key="1">
    <citation type="submission" date="2024-04" db="EMBL/GenBank/DDBJ databases">
        <title>Complete genome sequence of Sphingobacterium thalpophiium BAA-1094.</title>
        <authorList>
            <person name="Adaikpoh B.I."/>
        </authorList>
    </citation>
    <scope>NUCLEOTIDE SEQUENCE</scope>
    <source>
        <strain evidence="1">BAA-1094</strain>
    </source>
</reference>
<protein>
    <submittedName>
        <fullName evidence="1">Uncharacterized protein</fullName>
    </submittedName>
</protein>
<organism evidence="1 2">
    <name type="scientific">Sphingobacterium thalpophilum</name>
    <dbReference type="NCBI Taxonomy" id="259"/>
    <lineage>
        <taxon>Bacteria</taxon>
        <taxon>Pseudomonadati</taxon>
        <taxon>Bacteroidota</taxon>
        <taxon>Sphingobacteriia</taxon>
        <taxon>Sphingobacteriales</taxon>
        <taxon>Sphingobacteriaceae</taxon>
        <taxon>Sphingobacterium</taxon>
    </lineage>
</organism>
<accession>A0ACD5CBG4</accession>
<evidence type="ECO:0000313" key="1">
    <source>
        <dbReference type="EMBL" id="WZN56835.1"/>
    </source>
</evidence>
<proteinExistence type="predicted"/>
<evidence type="ECO:0000313" key="2">
    <source>
        <dbReference type="Proteomes" id="UP001485301"/>
    </source>
</evidence>
<name>A0ACD5CBG4_9SPHI</name>
<dbReference type="Proteomes" id="UP001485301">
    <property type="component" value="Chromosome"/>
</dbReference>